<protein>
    <recommendedName>
        <fullName evidence="9">Major facilitator superfamily (MFS) profile domain-containing protein</fullName>
    </recommendedName>
</protein>
<keyword evidence="3" id="KW-1003">Cell membrane</keyword>
<dbReference type="PANTHER" id="PTHR48021">
    <property type="match status" value="1"/>
</dbReference>
<dbReference type="Gene3D" id="1.20.1250.20">
    <property type="entry name" value="MFS general substrate transporter like domains"/>
    <property type="match status" value="1"/>
</dbReference>
<dbReference type="AlphaFoldDB" id="A0A1B6JZP7"/>
<evidence type="ECO:0000256" key="6">
    <source>
        <dbReference type="ARBA" id="ARBA00022989"/>
    </source>
</evidence>
<name>A0A1B6JZP7_9HEMI</name>
<dbReference type="PANTHER" id="PTHR48021:SF46">
    <property type="entry name" value="MAJOR FACILITATOR SUPERFAMILY (MFS) PROFILE DOMAIN-CONTAINING PROTEIN"/>
    <property type="match status" value="1"/>
</dbReference>
<evidence type="ECO:0000256" key="3">
    <source>
        <dbReference type="ARBA" id="ARBA00022475"/>
    </source>
</evidence>
<evidence type="ECO:0000259" key="9">
    <source>
        <dbReference type="PROSITE" id="PS50850"/>
    </source>
</evidence>
<evidence type="ECO:0000313" key="11">
    <source>
        <dbReference type="EMBL" id="JAT04676.1"/>
    </source>
</evidence>
<evidence type="ECO:0000256" key="8">
    <source>
        <dbReference type="SAM" id="Phobius"/>
    </source>
</evidence>
<proteinExistence type="predicted"/>
<feature type="domain" description="Major facilitator superfamily (MFS) profile" evidence="9">
    <location>
        <begin position="1"/>
        <end position="469"/>
    </location>
</feature>
<reference evidence="11" key="1">
    <citation type="submission" date="2015-11" db="EMBL/GenBank/DDBJ databases">
        <title>De novo transcriptome assembly of four potential Pierce s Disease insect vectors from Arizona vineyards.</title>
        <authorList>
            <person name="Tassone E.E."/>
        </authorList>
    </citation>
    <scope>NUCLEOTIDE SEQUENCE</scope>
</reference>
<dbReference type="FunFam" id="1.20.1250.20:FF:000218">
    <property type="entry name" value="facilitated trehalose transporter Tret1"/>
    <property type="match status" value="1"/>
</dbReference>
<dbReference type="InterPro" id="IPR003663">
    <property type="entry name" value="Sugar/inositol_transpt"/>
</dbReference>
<feature type="transmembrane region" description="Helical" evidence="8">
    <location>
        <begin position="376"/>
        <end position="402"/>
    </location>
</feature>
<accession>A0A1B6JZP7</accession>
<dbReference type="InterPro" id="IPR036259">
    <property type="entry name" value="MFS_trans_sf"/>
</dbReference>
<evidence type="ECO:0000256" key="5">
    <source>
        <dbReference type="ARBA" id="ARBA00022692"/>
    </source>
</evidence>
<feature type="transmembrane region" description="Helical" evidence="8">
    <location>
        <begin position="137"/>
        <end position="155"/>
    </location>
</feature>
<keyword evidence="5 8" id="KW-0812">Transmembrane</keyword>
<sequence length="486" mass="54460">MLVHTDKEIHEVEWQQYITGVAVNLHQREASQSRWKQYAAGIAASTSIIASGAWFCWPAPLLPRLLDQDSPVPMTPEEASWMVCFIEVGTLISPFPATLMADHLGRKRSMLLCTPLFVFSVALIFFIRTLWSLCLARFIQGLAMGIPYTVLPLYLGEIASSEARGAISSFFGIAWSLGCLFPYCVGPYLSYNSLTYATFLLNIMFVVCFIWQPESPYFYALKNTPNKVADMLVRLRDSTSKDLTQKEVEEIQLEVRKSSEEKASWKDVIATPTDRKALFLIFIVGVVSFLSGQNAILTYSTDTFSKFSNNFIPPDFITIAIGIVTLIGSLFSVVTSDILGRRFLLLMSSITCAISLLIASGYFYLDSNTSIDVSSYSWVAPVAIMAFNLFITAGMHPVCVMYTSELFPTKTRGIASCISSMNLTFFSLLVLKFYESISIAMGIYFTYLCYALVCFIGVFLFYFMMPETKGKTFLEIREALVKSQNK</sequence>
<feature type="transmembrane region" description="Helical" evidence="8">
    <location>
        <begin position="167"/>
        <end position="188"/>
    </location>
</feature>
<evidence type="ECO:0000256" key="7">
    <source>
        <dbReference type="ARBA" id="ARBA00023136"/>
    </source>
</evidence>
<dbReference type="GO" id="GO:0005886">
    <property type="term" value="C:plasma membrane"/>
    <property type="evidence" value="ECO:0007669"/>
    <property type="project" value="UniProtKB-SubCell"/>
</dbReference>
<feature type="transmembrane region" description="Helical" evidence="8">
    <location>
        <begin position="414"/>
        <end position="434"/>
    </location>
</feature>
<dbReference type="InterPro" id="IPR005828">
    <property type="entry name" value="MFS_sugar_transport-like"/>
</dbReference>
<feature type="transmembrane region" description="Helical" evidence="8">
    <location>
        <begin position="343"/>
        <end position="364"/>
    </location>
</feature>
<dbReference type="PROSITE" id="PS00217">
    <property type="entry name" value="SUGAR_TRANSPORT_2"/>
    <property type="match status" value="1"/>
</dbReference>
<keyword evidence="4" id="KW-0762">Sugar transport</keyword>
<gene>
    <name evidence="10" type="ORF">g.22054</name>
    <name evidence="11" type="ORF">g.22055</name>
</gene>
<organism evidence="11">
    <name type="scientific">Homalodisca liturata</name>
    <dbReference type="NCBI Taxonomy" id="320908"/>
    <lineage>
        <taxon>Eukaryota</taxon>
        <taxon>Metazoa</taxon>
        <taxon>Ecdysozoa</taxon>
        <taxon>Arthropoda</taxon>
        <taxon>Hexapoda</taxon>
        <taxon>Insecta</taxon>
        <taxon>Pterygota</taxon>
        <taxon>Neoptera</taxon>
        <taxon>Paraneoptera</taxon>
        <taxon>Hemiptera</taxon>
        <taxon>Auchenorrhyncha</taxon>
        <taxon>Membracoidea</taxon>
        <taxon>Cicadellidae</taxon>
        <taxon>Cicadellinae</taxon>
        <taxon>Proconiini</taxon>
        <taxon>Homalodisca</taxon>
    </lineage>
</organism>
<dbReference type="EMBL" id="GECU01003031">
    <property type="protein sequence ID" value="JAT04676.1"/>
    <property type="molecule type" value="Transcribed_RNA"/>
</dbReference>
<evidence type="ECO:0000256" key="4">
    <source>
        <dbReference type="ARBA" id="ARBA00022597"/>
    </source>
</evidence>
<dbReference type="EMBL" id="GECU01020044">
    <property type="protein sequence ID" value="JAS87662.1"/>
    <property type="molecule type" value="Transcribed_RNA"/>
</dbReference>
<dbReference type="PRINTS" id="PR00171">
    <property type="entry name" value="SUGRTRNSPORT"/>
</dbReference>
<dbReference type="GO" id="GO:0022857">
    <property type="term" value="F:transmembrane transporter activity"/>
    <property type="evidence" value="ECO:0007669"/>
    <property type="project" value="InterPro"/>
</dbReference>
<feature type="transmembrane region" description="Helical" evidence="8">
    <location>
        <begin position="194"/>
        <end position="212"/>
    </location>
</feature>
<dbReference type="PROSITE" id="PS00216">
    <property type="entry name" value="SUGAR_TRANSPORT_1"/>
    <property type="match status" value="1"/>
</dbReference>
<dbReference type="SUPFAM" id="SSF103473">
    <property type="entry name" value="MFS general substrate transporter"/>
    <property type="match status" value="1"/>
</dbReference>
<evidence type="ECO:0000256" key="2">
    <source>
        <dbReference type="ARBA" id="ARBA00022448"/>
    </source>
</evidence>
<dbReference type="InterPro" id="IPR005829">
    <property type="entry name" value="Sugar_transporter_CS"/>
</dbReference>
<evidence type="ECO:0000256" key="1">
    <source>
        <dbReference type="ARBA" id="ARBA00004651"/>
    </source>
</evidence>
<dbReference type="PROSITE" id="PS50850">
    <property type="entry name" value="MFS"/>
    <property type="match status" value="1"/>
</dbReference>
<dbReference type="Pfam" id="PF00083">
    <property type="entry name" value="Sugar_tr"/>
    <property type="match status" value="1"/>
</dbReference>
<keyword evidence="7 8" id="KW-0472">Membrane</keyword>
<feature type="transmembrane region" description="Helical" evidence="8">
    <location>
        <begin position="316"/>
        <end position="336"/>
    </location>
</feature>
<feature type="transmembrane region" description="Helical" evidence="8">
    <location>
        <begin position="111"/>
        <end position="131"/>
    </location>
</feature>
<feature type="transmembrane region" description="Helical" evidence="8">
    <location>
        <begin position="277"/>
        <end position="296"/>
    </location>
</feature>
<dbReference type="InterPro" id="IPR020846">
    <property type="entry name" value="MFS_dom"/>
</dbReference>
<evidence type="ECO:0000313" key="10">
    <source>
        <dbReference type="EMBL" id="JAS87662.1"/>
    </source>
</evidence>
<comment type="subcellular location">
    <subcellularLocation>
        <location evidence="1">Cell membrane</location>
        <topology evidence="1">Multi-pass membrane protein</topology>
    </subcellularLocation>
</comment>
<feature type="transmembrane region" description="Helical" evidence="8">
    <location>
        <begin position="440"/>
        <end position="463"/>
    </location>
</feature>
<keyword evidence="6 8" id="KW-1133">Transmembrane helix</keyword>
<dbReference type="InterPro" id="IPR050549">
    <property type="entry name" value="MFS_Trehalose_Transporter"/>
</dbReference>
<keyword evidence="2" id="KW-0813">Transport</keyword>